<dbReference type="AlphaFoldDB" id="A0A016TYU2"/>
<dbReference type="Proteomes" id="UP000024635">
    <property type="component" value="Unassembled WGS sequence"/>
</dbReference>
<sequence>MFLLDKALNTLCTTTNAFATIWSQCISKLRSLVIRNPRSLILFIYLSLIHLFEYSNIRPFQNIRLFEYSNIRKIFRMHHSIRPLVRRCDDQGFGSRVAPRFCKFYAAYPHDRCTYPTNTRTKSSPDGSVVERRVAIRPYRWFHSAS</sequence>
<name>A0A016TYU2_9BILA</name>
<accession>A0A016TYU2</accession>
<organism evidence="1 2">
    <name type="scientific">Ancylostoma ceylanicum</name>
    <dbReference type="NCBI Taxonomy" id="53326"/>
    <lineage>
        <taxon>Eukaryota</taxon>
        <taxon>Metazoa</taxon>
        <taxon>Ecdysozoa</taxon>
        <taxon>Nematoda</taxon>
        <taxon>Chromadorea</taxon>
        <taxon>Rhabditida</taxon>
        <taxon>Rhabditina</taxon>
        <taxon>Rhabditomorpha</taxon>
        <taxon>Strongyloidea</taxon>
        <taxon>Ancylostomatidae</taxon>
        <taxon>Ancylostomatinae</taxon>
        <taxon>Ancylostoma</taxon>
    </lineage>
</organism>
<gene>
    <name evidence="1" type="primary">Acey_s0067.g61</name>
    <name evidence="1" type="ORF">Y032_0067g61</name>
</gene>
<evidence type="ECO:0000313" key="1">
    <source>
        <dbReference type="EMBL" id="EYC08229.1"/>
    </source>
</evidence>
<proteinExistence type="predicted"/>
<dbReference type="EMBL" id="JARK01001403">
    <property type="protein sequence ID" value="EYC08229.1"/>
    <property type="molecule type" value="Genomic_DNA"/>
</dbReference>
<evidence type="ECO:0000313" key="2">
    <source>
        <dbReference type="Proteomes" id="UP000024635"/>
    </source>
</evidence>
<reference evidence="2" key="1">
    <citation type="journal article" date="2015" name="Nat. Genet.">
        <title>The genome and transcriptome of the zoonotic hookworm Ancylostoma ceylanicum identify infection-specific gene families.</title>
        <authorList>
            <person name="Schwarz E.M."/>
            <person name="Hu Y."/>
            <person name="Antoshechkin I."/>
            <person name="Miller M.M."/>
            <person name="Sternberg P.W."/>
            <person name="Aroian R.V."/>
        </authorList>
    </citation>
    <scope>NUCLEOTIDE SEQUENCE</scope>
    <source>
        <strain evidence="2">HY135</strain>
    </source>
</reference>
<keyword evidence="2" id="KW-1185">Reference proteome</keyword>
<comment type="caution">
    <text evidence="1">The sequence shown here is derived from an EMBL/GenBank/DDBJ whole genome shotgun (WGS) entry which is preliminary data.</text>
</comment>
<protein>
    <submittedName>
        <fullName evidence="1">Uncharacterized protein</fullName>
    </submittedName>
</protein>